<dbReference type="InterPro" id="IPR020955">
    <property type="entry name" value="Uncharacterised_Atu4866"/>
</dbReference>
<dbReference type="EMBL" id="NEVP01000008">
    <property type="protein sequence ID" value="OZI49298.1"/>
    <property type="molecule type" value="Genomic_DNA"/>
</dbReference>
<sequence length="91" mass="10311">MAARGVDRDAPVHPDQFLGTWVTADGSVRHELRSNGRYHEARRDQPRRAAGRFWIEGNYIEYRDDSGHAADGVFRDGALHHAGFVYYRVGA</sequence>
<dbReference type="Gene3D" id="2.40.128.290">
    <property type="entry name" value="Uncharacterised protein Atu4866, PF11512"/>
    <property type="match status" value="1"/>
</dbReference>
<dbReference type="Pfam" id="PF11512">
    <property type="entry name" value="Atu4866"/>
    <property type="match status" value="1"/>
</dbReference>
<proteinExistence type="predicted"/>
<gene>
    <name evidence="1" type="ORF">CAL25_14660</name>
</gene>
<name>A0A261THY3_9BORD</name>
<keyword evidence="2" id="KW-1185">Reference proteome</keyword>
<comment type="caution">
    <text evidence="1">The sequence shown here is derived from an EMBL/GenBank/DDBJ whole genome shotgun (WGS) entry which is preliminary data.</text>
</comment>
<dbReference type="AlphaFoldDB" id="A0A261THY3"/>
<accession>A0A261THY3</accession>
<organism evidence="1 2">
    <name type="scientific">Bordetella genomosp. 5</name>
    <dbReference type="NCBI Taxonomy" id="1395608"/>
    <lineage>
        <taxon>Bacteria</taxon>
        <taxon>Pseudomonadati</taxon>
        <taxon>Pseudomonadota</taxon>
        <taxon>Betaproteobacteria</taxon>
        <taxon>Burkholderiales</taxon>
        <taxon>Alcaligenaceae</taxon>
        <taxon>Bordetella</taxon>
    </lineage>
</organism>
<dbReference type="OrthoDB" id="9810893at2"/>
<reference evidence="1 2" key="1">
    <citation type="submission" date="2017-05" db="EMBL/GenBank/DDBJ databases">
        <title>Complete and WGS of Bordetella genogroups.</title>
        <authorList>
            <person name="Spilker T."/>
            <person name="LiPuma J."/>
        </authorList>
    </citation>
    <scope>NUCLEOTIDE SEQUENCE [LARGE SCALE GENOMIC DNA]</scope>
    <source>
        <strain evidence="1 2">AU10456</strain>
    </source>
</reference>
<evidence type="ECO:0000313" key="2">
    <source>
        <dbReference type="Proteomes" id="UP000216913"/>
    </source>
</evidence>
<dbReference type="InterPro" id="IPR038646">
    <property type="entry name" value="Atu4866-like_sf"/>
</dbReference>
<protein>
    <submittedName>
        <fullName evidence="1">Uncharacterized protein</fullName>
    </submittedName>
</protein>
<evidence type="ECO:0000313" key="1">
    <source>
        <dbReference type="EMBL" id="OZI49298.1"/>
    </source>
</evidence>
<dbReference type="Proteomes" id="UP000216913">
    <property type="component" value="Unassembled WGS sequence"/>
</dbReference>